<dbReference type="SMART" id="SM01329">
    <property type="entry name" value="Iso_dh"/>
    <property type="match status" value="1"/>
</dbReference>
<evidence type="ECO:0000259" key="15">
    <source>
        <dbReference type="SMART" id="SM01329"/>
    </source>
</evidence>
<dbReference type="NCBIfam" id="NF006673">
    <property type="entry name" value="PRK09222.1"/>
    <property type="match status" value="1"/>
</dbReference>
<keyword evidence="10 16" id="KW-0560">Oxidoreductase</keyword>
<dbReference type="Gene3D" id="3.40.718.10">
    <property type="entry name" value="Isopropylmalate Dehydrogenase"/>
    <property type="match status" value="1"/>
</dbReference>
<accession>A0ABM5MVZ7</accession>
<evidence type="ECO:0000256" key="6">
    <source>
        <dbReference type="ARBA" id="ARBA00022532"/>
    </source>
</evidence>
<evidence type="ECO:0000256" key="5">
    <source>
        <dbReference type="ARBA" id="ARBA00022435"/>
    </source>
</evidence>
<keyword evidence="7" id="KW-0479">Metal-binding</keyword>
<comment type="similarity">
    <text evidence="3">Belongs to the isocitrate and isopropylmalate dehydrogenases family.</text>
</comment>
<comment type="cofactor">
    <cofactor evidence="2">
        <name>Mg(2+)</name>
        <dbReference type="ChEBI" id="CHEBI:18420"/>
    </cofactor>
</comment>
<dbReference type="EMBL" id="CP003397">
    <property type="protein sequence ID" value="AFE54114.1"/>
    <property type="molecule type" value="Genomic_DNA"/>
</dbReference>
<keyword evidence="8" id="KW-0460">Magnesium</keyword>
<dbReference type="NCBIfam" id="TIGR02924">
    <property type="entry name" value="ICDH_alpha"/>
    <property type="match status" value="1"/>
</dbReference>
<dbReference type="SUPFAM" id="SSF53659">
    <property type="entry name" value="Isocitrate/Isopropylmalate dehydrogenase-like"/>
    <property type="match status" value="1"/>
</dbReference>
<evidence type="ECO:0000256" key="10">
    <source>
        <dbReference type="ARBA" id="ARBA00023002"/>
    </source>
</evidence>
<comment type="function">
    <text evidence="13">Catalyzes the oxidative decarboxylation of isocitrate to 2-oxoglutarate and carbon dioxide with the concomitant reduction of NADP(+).</text>
</comment>
<dbReference type="Proteomes" id="UP000007581">
    <property type="component" value="Chromosome"/>
</dbReference>
<dbReference type="InterPro" id="IPR040978">
    <property type="entry name" value="Isocitrate_DH_TT1725_C"/>
</dbReference>
<evidence type="ECO:0000313" key="16">
    <source>
        <dbReference type="EMBL" id="AFE54114.1"/>
    </source>
</evidence>
<evidence type="ECO:0000256" key="3">
    <source>
        <dbReference type="ARBA" id="ARBA00007769"/>
    </source>
</evidence>
<dbReference type="InterPro" id="IPR019818">
    <property type="entry name" value="IsoCit/isopropylmalate_DH_CS"/>
</dbReference>
<feature type="domain" description="Isopropylmalate dehydrogenase-like" evidence="15">
    <location>
        <begin position="6"/>
        <end position="337"/>
    </location>
</feature>
<keyword evidence="9" id="KW-0521">NADP</keyword>
<dbReference type="InterPro" id="IPR014273">
    <property type="entry name" value="Isocitrate_DH_bac-typ"/>
</dbReference>
<dbReference type="InterPro" id="IPR046997">
    <property type="entry name" value="Isocitrate_DH_TT1725_C_sf"/>
</dbReference>
<dbReference type="PROSITE" id="PS00470">
    <property type="entry name" value="IDH_IMDH"/>
    <property type="match status" value="1"/>
</dbReference>
<evidence type="ECO:0000256" key="4">
    <source>
        <dbReference type="ARBA" id="ARBA00011738"/>
    </source>
</evidence>
<dbReference type="GO" id="GO:0004450">
    <property type="term" value="F:isocitrate dehydrogenase (NADP+) activity"/>
    <property type="evidence" value="ECO:0007669"/>
    <property type="project" value="UniProtKB-EC"/>
</dbReference>
<dbReference type="PANTHER" id="PTHR11835:SF43">
    <property type="entry name" value="ISOPROPYLMALATE DEHYDROGENASE-LIKE DOMAIN-CONTAINING PROTEIN"/>
    <property type="match status" value="1"/>
</dbReference>
<gene>
    <name evidence="16" type="ORF">RTTH1527_01245</name>
</gene>
<evidence type="ECO:0000256" key="13">
    <source>
        <dbReference type="ARBA" id="ARBA00046127"/>
    </source>
</evidence>
<organism evidence="16 17">
    <name type="scientific">Rickettsia typhi str. TH1527</name>
    <dbReference type="NCBI Taxonomy" id="1003201"/>
    <lineage>
        <taxon>Bacteria</taxon>
        <taxon>Pseudomonadati</taxon>
        <taxon>Pseudomonadota</taxon>
        <taxon>Alphaproteobacteria</taxon>
        <taxon>Rickettsiales</taxon>
        <taxon>Rickettsiaceae</taxon>
        <taxon>Rickettsieae</taxon>
        <taxon>Rickettsia</taxon>
        <taxon>typhus group</taxon>
    </lineage>
</organism>
<dbReference type="Gene3D" id="3.30.70.1570">
    <property type="match status" value="1"/>
</dbReference>
<evidence type="ECO:0000256" key="14">
    <source>
        <dbReference type="NCBIfam" id="TIGR02924"/>
    </source>
</evidence>
<dbReference type="Pfam" id="PF00180">
    <property type="entry name" value="Iso_dh"/>
    <property type="match status" value="1"/>
</dbReference>
<proteinExistence type="inferred from homology"/>
<evidence type="ECO:0000256" key="11">
    <source>
        <dbReference type="ARBA" id="ARBA00023211"/>
    </source>
</evidence>
<evidence type="ECO:0000256" key="8">
    <source>
        <dbReference type="ARBA" id="ARBA00022842"/>
    </source>
</evidence>
<protein>
    <recommendedName>
        <fullName evidence="14">Isocitrate dehydrogenase</fullName>
        <ecNumber evidence="14">1.1.1.-</ecNumber>
    </recommendedName>
</protein>
<comment type="subunit">
    <text evidence="4">Homodimer.</text>
</comment>
<keyword evidence="11" id="KW-0464">Manganese</keyword>
<name>A0ABM5MVZ7_RICTP</name>
<dbReference type="PANTHER" id="PTHR11835">
    <property type="entry name" value="DECARBOXYLATING DEHYDROGENASES-ISOCITRATE, ISOPROPYLMALATE, TARTRATE"/>
    <property type="match status" value="1"/>
</dbReference>
<evidence type="ECO:0000313" key="17">
    <source>
        <dbReference type="Proteomes" id="UP000007581"/>
    </source>
</evidence>
<keyword evidence="6" id="KW-0816">Tricarboxylic acid cycle</keyword>
<evidence type="ECO:0000256" key="9">
    <source>
        <dbReference type="ARBA" id="ARBA00022857"/>
    </source>
</evidence>
<dbReference type="RefSeq" id="WP_011190722.1">
    <property type="nucleotide sequence ID" value="NC_017066.1"/>
</dbReference>
<dbReference type="EC" id="1.1.1.-" evidence="14"/>
<evidence type="ECO:0000256" key="2">
    <source>
        <dbReference type="ARBA" id="ARBA00001946"/>
    </source>
</evidence>
<evidence type="ECO:0000256" key="7">
    <source>
        <dbReference type="ARBA" id="ARBA00022723"/>
    </source>
</evidence>
<evidence type="ECO:0000256" key="12">
    <source>
        <dbReference type="ARBA" id="ARBA00023554"/>
    </source>
</evidence>
<evidence type="ECO:0000256" key="1">
    <source>
        <dbReference type="ARBA" id="ARBA00001936"/>
    </source>
</evidence>
<comment type="catalytic activity">
    <reaction evidence="12">
        <text>D-threo-isocitrate + NADP(+) = 2-oxoglutarate + CO2 + NADPH</text>
        <dbReference type="Rhea" id="RHEA:19629"/>
        <dbReference type="ChEBI" id="CHEBI:15562"/>
        <dbReference type="ChEBI" id="CHEBI:16526"/>
        <dbReference type="ChEBI" id="CHEBI:16810"/>
        <dbReference type="ChEBI" id="CHEBI:57783"/>
        <dbReference type="ChEBI" id="CHEBI:58349"/>
        <dbReference type="EC" id="1.1.1.42"/>
    </reaction>
</comment>
<dbReference type="Pfam" id="PF18324">
    <property type="entry name" value="Isocitrate_DH_C_bact"/>
    <property type="match status" value="1"/>
</dbReference>
<reference evidence="16" key="1">
    <citation type="submission" date="2012-03" db="EMBL/GenBank/DDBJ databases">
        <authorList>
            <person name="Johnson S.L."/>
            <person name="Sims D."/>
            <person name="Han S."/>
            <person name="Bruce D.C."/>
            <person name="Dasch G.A."/>
        </authorList>
    </citation>
    <scope>NUCLEOTIDE SEQUENCE [LARGE SCALE GENOMIC DNA]</scope>
    <source>
        <strain evidence="16">TH1527</strain>
    </source>
</reference>
<keyword evidence="17" id="KW-1185">Reference proteome</keyword>
<dbReference type="InterPro" id="IPR024084">
    <property type="entry name" value="IsoPropMal-DH-like_dom"/>
</dbReference>
<sequence length="483" mass="54161">MAEFTPITIAYGDGIGPEIMDAVLYILRQAEARISLETIEVGEKLYKKHYTSGISEESWNVIQRTGIILKAPITTPQSGGYKSLNVTIRKTLQLFANIRPAVSFHPFTRTLHPNLNLTIIRENEEDLYSGIEYRQTHNMYESLKLISHTGCKKIIRYAFEYAVKNNRKKVTCLSKDNIMKFSDGIFHRVFNEIAKEYPQIDNEHYIIDIGTAKLATTPEIFDIIVTSNLYGDIISDVAAEISGSVGLAGSANIGQHYAMFEAVHGSAPDIAGKGIANPSGLLNAAIMMLVHIGQGDIASLIENAWKKTIEDGVHTFDIYSEHSSSKKVCTKEFAEEVIKRLGQLPMTLPKASYPLIVKKQESKIEYKIDTTEVKKLVGTDIFINIHVFSAHDIADKINKLDIGNFELKTISSKGLKLWPHDLRFEIISDHWCCRFMNKDGTEIKHLDIIILLQALSKANIDFIKVENLFEFDGVACYSLAQGE</sequence>
<keyword evidence="5" id="KW-0329">Glyoxylate bypass</keyword>
<comment type="cofactor">
    <cofactor evidence="1">
        <name>Mn(2+)</name>
        <dbReference type="ChEBI" id="CHEBI:29035"/>
    </cofactor>
</comment>